<dbReference type="OrthoDB" id="3268648at2"/>
<comment type="subcellular location">
    <subcellularLocation>
        <location evidence="1">Cell envelope</location>
    </subcellularLocation>
</comment>
<dbReference type="RefSeq" id="WP_090792563.1">
    <property type="nucleotide sequence ID" value="NZ_BOND01000008.1"/>
</dbReference>
<sequence>MSRRRRGRGPKIAGGAVTVLAVGAAAAATIGFGFGEPDSGSAAAALPPATATVTRQTLDDTQTVDGTLGYGDTTTLAGRSGGTVTSLPYAGSVFQRGKALYKVDNDPIVLMYGSVPAYRNLGPGDEGADVKALEANLRALGYTGFTADDEYSSSTADAVRDWQEDLGVAETGRVELGRVVFAPGPVRVDSVQAKLGGATGPGQEVLAYTGTSRVITVQLDIGEQRLAKKGTKVNVELPDGKRVDGKVQRVYTVIEASDDPNGTPETKIEAQVSLADPKAGAGLDVAAVEVTFTAAQHADVLTVPVAALVALAEGGYGVELVEGSATRYARVETGLFAGGRVEVSGDGITEGMTVGMPE</sequence>
<name>A0A1H3QYE8_9ACTN</name>
<dbReference type="Proteomes" id="UP000199632">
    <property type="component" value="Unassembled WGS sequence"/>
</dbReference>
<dbReference type="InterPro" id="IPR036365">
    <property type="entry name" value="PGBD-like_sf"/>
</dbReference>
<evidence type="ECO:0000313" key="4">
    <source>
        <dbReference type="EMBL" id="SDZ18370.1"/>
    </source>
</evidence>
<dbReference type="Pfam" id="PF01471">
    <property type="entry name" value="PG_binding_1"/>
    <property type="match status" value="1"/>
</dbReference>
<dbReference type="STRING" id="137265.SAMN05421684_3296"/>
<organism evidence="4 5">
    <name type="scientific">Asanoa ishikariensis</name>
    <dbReference type="NCBI Taxonomy" id="137265"/>
    <lineage>
        <taxon>Bacteria</taxon>
        <taxon>Bacillati</taxon>
        <taxon>Actinomycetota</taxon>
        <taxon>Actinomycetes</taxon>
        <taxon>Micromonosporales</taxon>
        <taxon>Micromonosporaceae</taxon>
        <taxon>Asanoa</taxon>
    </lineage>
</organism>
<dbReference type="AlphaFoldDB" id="A0A1H3QYE8"/>
<keyword evidence="2" id="KW-0175">Coiled coil</keyword>
<dbReference type="SUPFAM" id="SSF47090">
    <property type="entry name" value="PGBD-like"/>
    <property type="match status" value="1"/>
</dbReference>
<accession>A0A1H3QYE8</accession>
<evidence type="ECO:0000259" key="3">
    <source>
        <dbReference type="Pfam" id="PF01471"/>
    </source>
</evidence>
<reference evidence="5" key="1">
    <citation type="submission" date="2016-10" db="EMBL/GenBank/DDBJ databases">
        <authorList>
            <person name="Varghese N."/>
            <person name="Submissions S."/>
        </authorList>
    </citation>
    <scope>NUCLEOTIDE SEQUENCE [LARGE SCALE GENOMIC DNA]</scope>
    <source>
        <strain evidence="5">DSM 44718</strain>
    </source>
</reference>
<dbReference type="InterPro" id="IPR002477">
    <property type="entry name" value="Peptidoglycan-bd-like"/>
</dbReference>
<dbReference type="GO" id="GO:0030313">
    <property type="term" value="C:cell envelope"/>
    <property type="evidence" value="ECO:0007669"/>
    <property type="project" value="UniProtKB-SubCell"/>
</dbReference>
<gene>
    <name evidence="4" type="ORF">SAMN05421684_3296</name>
</gene>
<evidence type="ECO:0000313" key="5">
    <source>
        <dbReference type="Proteomes" id="UP000199632"/>
    </source>
</evidence>
<evidence type="ECO:0000256" key="2">
    <source>
        <dbReference type="ARBA" id="ARBA00023054"/>
    </source>
</evidence>
<dbReference type="PANTHER" id="PTHR32347">
    <property type="entry name" value="EFFLUX SYSTEM COMPONENT YKNX-RELATED"/>
    <property type="match status" value="1"/>
</dbReference>
<proteinExistence type="predicted"/>
<evidence type="ECO:0000256" key="1">
    <source>
        <dbReference type="ARBA" id="ARBA00004196"/>
    </source>
</evidence>
<dbReference type="InterPro" id="IPR036366">
    <property type="entry name" value="PGBDSf"/>
</dbReference>
<feature type="domain" description="Peptidoglycan binding-like" evidence="3">
    <location>
        <begin position="127"/>
        <end position="174"/>
    </location>
</feature>
<dbReference type="Gene3D" id="2.40.420.20">
    <property type="match status" value="1"/>
</dbReference>
<dbReference type="InterPro" id="IPR050465">
    <property type="entry name" value="UPF0194_transport"/>
</dbReference>
<protein>
    <submittedName>
        <fullName evidence="4">Multidrug efflux pump subunit AcrA (Membrane-fusion protein)</fullName>
    </submittedName>
</protein>
<dbReference type="Gene3D" id="1.10.101.10">
    <property type="entry name" value="PGBD-like superfamily/PGBD"/>
    <property type="match status" value="1"/>
</dbReference>
<dbReference type="EMBL" id="FNQB01000002">
    <property type="protein sequence ID" value="SDZ18370.1"/>
    <property type="molecule type" value="Genomic_DNA"/>
</dbReference>
<keyword evidence="5" id="KW-1185">Reference proteome</keyword>